<dbReference type="PANTHER" id="PTHR43394:SF1">
    <property type="entry name" value="ATP-BINDING CASSETTE SUB-FAMILY B MEMBER 10, MITOCHONDRIAL"/>
    <property type="match status" value="1"/>
</dbReference>
<feature type="transmembrane region" description="Helical" evidence="8">
    <location>
        <begin position="283"/>
        <end position="301"/>
    </location>
</feature>
<feature type="transmembrane region" description="Helical" evidence="8">
    <location>
        <begin position="73"/>
        <end position="95"/>
    </location>
</feature>
<reference evidence="11" key="1">
    <citation type="journal article" date="2021" name="mSystems">
        <title>Bacteria and Archaea Synergistically Convert Glycine Betaine to Biogenic Methane in the Formosa Cold Seep of the South China Sea.</title>
        <authorList>
            <person name="Li L."/>
            <person name="Zhang W."/>
            <person name="Zhang S."/>
            <person name="Song L."/>
            <person name="Sun Q."/>
            <person name="Zhang H."/>
            <person name="Xiang H."/>
            <person name="Dong X."/>
        </authorList>
    </citation>
    <scope>NUCLEOTIDE SEQUENCE</scope>
    <source>
        <strain evidence="11">ZWT</strain>
    </source>
</reference>
<reference evidence="11" key="2">
    <citation type="submission" date="2021-04" db="EMBL/GenBank/DDBJ databases">
        <authorList>
            <person name="Dong X."/>
        </authorList>
    </citation>
    <scope>NUCLEOTIDE SEQUENCE</scope>
    <source>
        <strain evidence="11">ZWT</strain>
    </source>
</reference>
<dbReference type="Gene3D" id="1.20.1560.10">
    <property type="entry name" value="ABC transporter type 1, transmembrane domain"/>
    <property type="match status" value="2"/>
</dbReference>
<dbReference type="InterPro" id="IPR036640">
    <property type="entry name" value="ABC1_TM_sf"/>
</dbReference>
<dbReference type="EMBL" id="JAGSOJ010000001">
    <property type="protein sequence ID" value="MCM1988953.1"/>
    <property type="molecule type" value="Genomic_DNA"/>
</dbReference>
<name>A0A9J6NYH7_9CLOT</name>
<feature type="domain" description="ABC transporter" evidence="9">
    <location>
        <begin position="365"/>
        <end position="599"/>
    </location>
</feature>
<evidence type="ECO:0000256" key="3">
    <source>
        <dbReference type="ARBA" id="ARBA00022692"/>
    </source>
</evidence>
<accession>A0A9J6NYH7</accession>
<comment type="subcellular location">
    <subcellularLocation>
        <location evidence="1">Cell membrane</location>
        <topology evidence="1">Multi-pass membrane protein</topology>
    </subcellularLocation>
</comment>
<dbReference type="PANTHER" id="PTHR43394">
    <property type="entry name" value="ATP-DEPENDENT PERMEASE MDL1, MITOCHONDRIAL"/>
    <property type="match status" value="1"/>
</dbReference>
<evidence type="ECO:0000259" key="9">
    <source>
        <dbReference type="PROSITE" id="PS50893"/>
    </source>
</evidence>
<comment type="caution">
    <text evidence="11">The sequence shown here is derived from an EMBL/GenBank/DDBJ whole genome shotgun (WGS) entry which is preliminary data.</text>
</comment>
<feature type="transmembrane region" description="Helical" evidence="8">
    <location>
        <begin position="147"/>
        <end position="170"/>
    </location>
</feature>
<dbReference type="GO" id="GO:0015421">
    <property type="term" value="F:ABC-type oligopeptide transporter activity"/>
    <property type="evidence" value="ECO:0007669"/>
    <property type="project" value="TreeGrafter"/>
</dbReference>
<dbReference type="InterPro" id="IPR003593">
    <property type="entry name" value="AAA+_ATPase"/>
</dbReference>
<dbReference type="InterPro" id="IPR003439">
    <property type="entry name" value="ABC_transporter-like_ATP-bd"/>
</dbReference>
<dbReference type="CDD" id="cd03254">
    <property type="entry name" value="ABCC_Glucan_exporter_like"/>
    <property type="match status" value="1"/>
</dbReference>
<dbReference type="AlphaFoldDB" id="A0A9J6NYH7"/>
<dbReference type="SMART" id="SM00382">
    <property type="entry name" value="AAA"/>
    <property type="match status" value="1"/>
</dbReference>
<dbReference type="GO" id="GO:0005886">
    <property type="term" value="C:plasma membrane"/>
    <property type="evidence" value="ECO:0007669"/>
    <property type="project" value="UniProtKB-SubCell"/>
</dbReference>
<evidence type="ECO:0000313" key="12">
    <source>
        <dbReference type="Proteomes" id="UP001056429"/>
    </source>
</evidence>
<dbReference type="InterPro" id="IPR039421">
    <property type="entry name" value="Type_1_exporter"/>
</dbReference>
<evidence type="ECO:0000256" key="8">
    <source>
        <dbReference type="SAM" id="Phobius"/>
    </source>
</evidence>
<dbReference type="PROSITE" id="PS50929">
    <property type="entry name" value="ABC_TM1F"/>
    <property type="match status" value="1"/>
</dbReference>
<proteinExistence type="predicted"/>
<keyword evidence="3 8" id="KW-0812">Transmembrane</keyword>
<dbReference type="SUPFAM" id="SSF52540">
    <property type="entry name" value="P-loop containing nucleoside triphosphate hydrolases"/>
    <property type="match status" value="1"/>
</dbReference>
<dbReference type="RefSeq" id="WP_250857819.1">
    <property type="nucleotide sequence ID" value="NZ_JAGSOJ010000001.1"/>
</dbReference>
<organism evidence="11 12">
    <name type="scientific">Oceanirhabdus seepicola</name>
    <dbReference type="NCBI Taxonomy" id="2828781"/>
    <lineage>
        <taxon>Bacteria</taxon>
        <taxon>Bacillati</taxon>
        <taxon>Bacillota</taxon>
        <taxon>Clostridia</taxon>
        <taxon>Eubacteriales</taxon>
        <taxon>Clostridiaceae</taxon>
        <taxon>Oceanirhabdus</taxon>
    </lineage>
</organism>
<dbReference type="CDD" id="cd18540">
    <property type="entry name" value="ABC_6TM_exporter_like"/>
    <property type="match status" value="1"/>
</dbReference>
<dbReference type="FunFam" id="3.40.50.300:FF:000287">
    <property type="entry name" value="Multidrug ABC transporter ATP-binding protein"/>
    <property type="match status" value="1"/>
</dbReference>
<keyword evidence="4" id="KW-0547">Nucleotide-binding</keyword>
<evidence type="ECO:0000256" key="4">
    <source>
        <dbReference type="ARBA" id="ARBA00022741"/>
    </source>
</evidence>
<dbReference type="Proteomes" id="UP001056429">
    <property type="component" value="Unassembled WGS sequence"/>
</dbReference>
<dbReference type="SUPFAM" id="SSF90123">
    <property type="entry name" value="ABC transporter transmembrane region"/>
    <property type="match status" value="1"/>
</dbReference>
<sequence>MARIEENLEENKVTQKLNIGIWRKLFKYLTEFKNALLIAGIIMIGVAGIDVVMPLMTKYAIDNFIIKSTTKGLGLFALVYFLIIIFQVINVRLFIRQAGKIETHLAYHIRKLGFKRLQQLSFSYYDNSSVGWLMARMTSDVARLSEIISWGLIDMVWALVMMIGFIGIMLYHDVKLTLISMSVVLPLFFIGVFFQKKILKSYRSVRKLNSQITADFSEGVSGAKTTKTLVREEENLKEFKHDAGSMRNSAVRAAMFSSLFLPIVISMGSIGTGLALWVGGNSVITLGLSYGTFVMFITYTIQFFEPVSQLAATIAELQNAQASAERIISLIKTEPDIWDKEDVIAKYGDLFHAKEENWEKIKGEIQFKDVCFAYKNGEKVLNNFNLKIKKGQTIALVGETGSGKSTIVNLICRFYEPNSGGILIDGKDYRERSLLWLQSNIGYVLQSPHLFSGTIKDNIKYGKLDATEVEVERAAKLVNAHNFIMKLEKGYDTEVGEGGGNLSTGEKQLISFARAIVADPALFVLDEATSSIDTETERMIQSAIEKVLEGRTSFVVAHRLSTIVSADKILVIRKGKITEAGNHRELIMRKGYYYNLYTNQLLEDKEKESKEVFA</sequence>
<keyword evidence="6 8" id="KW-1133">Transmembrane helix</keyword>
<dbReference type="GO" id="GO:0005524">
    <property type="term" value="F:ATP binding"/>
    <property type="evidence" value="ECO:0007669"/>
    <property type="project" value="UniProtKB-KW"/>
</dbReference>
<protein>
    <submittedName>
        <fullName evidence="11">ABC transporter ATP-binding protein</fullName>
    </submittedName>
</protein>
<keyword evidence="5 11" id="KW-0067">ATP-binding</keyword>
<feature type="domain" description="ABC transmembrane type-1" evidence="10">
    <location>
        <begin position="37"/>
        <end position="319"/>
    </location>
</feature>
<keyword evidence="7 8" id="KW-0472">Membrane</keyword>
<dbReference type="Gene3D" id="3.40.50.300">
    <property type="entry name" value="P-loop containing nucleotide triphosphate hydrolases"/>
    <property type="match status" value="1"/>
</dbReference>
<dbReference type="InterPro" id="IPR011527">
    <property type="entry name" value="ABC1_TM_dom"/>
</dbReference>
<dbReference type="Pfam" id="PF00005">
    <property type="entry name" value="ABC_tran"/>
    <property type="match status" value="1"/>
</dbReference>
<gene>
    <name evidence="11" type="ORF">KDK92_04310</name>
</gene>
<evidence type="ECO:0000256" key="5">
    <source>
        <dbReference type="ARBA" id="ARBA00022840"/>
    </source>
</evidence>
<feature type="transmembrane region" description="Helical" evidence="8">
    <location>
        <begin position="253"/>
        <end position="277"/>
    </location>
</feature>
<dbReference type="Pfam" id="PF00664">
    <property type="entry name" value="ABC_membrane"/>
    <property type="match status" value="1"/>
</dbReference>
<keyword evidence="12" id="KW-1185">Reference proteome</keyword>
<feature type="transmembrane region" description="Helical" evidence="8">
    <location>
        <begin position="34"/>
        <end position="53"/>
    </location>
</feature>
<evidence type="ECO:0000313" key="11">
    <source>
        <dbReference type="EMBL" id="MCM1988953.1"/>
    </source>
</evidence>
<evidence type="ECO:0000256" key="2">
    <source>
        <dbReference type="ARBA" id="ARBA00022448"/>
    </source>
</evidence>
<dbReference type="GO" id="GO:0016887">
    <property type="term" value="F:ATP hydrolysis activity"/>
    <property type="evidence" value="ECO:0007669"/>
    <property type="project" value="InterPro"/>
</dbReference>
<dbReference type="InterPro" id="IPR027417">
    <property type="entry name" value="P-loop_NTPase"/>
</dbReference>
<dbReference type="PROSITE" id="PS50893">
    <property type="entry name" value="ABC_TRANSPORTER_2"/>
    <property type="match status" value="1"/>
</dbReference>
<evidence type="ECO:0000256" key="1">
    <source>
        <dbReference type="ARBA" id="ARBA00004651"/>
    </source>
</evidence>
<evidence type="ECO:0000256" key="6">
    <source>
        <dbReference type="ARBA" id="ARBA00022989"/>
    </source>
</evidence>
<evidence type="ECO:0000256" key="7">
    <source>
        <dbReference type="ARBA" id="ARBA00023136"/>
    </source>
</evidence>
<feature type="transmembrane region" description="Helical" evidence="8">
    <location>
        <begin position="176"/>
        <end position="194"/>
    </location>
</feature>
<evidence type="ECO:0000259" key="10">
    <source>
        <dbReference type="PROSITE" id="PS50929"/>
    </source>
</evidence>
<keyword evidence="2" id="KW-0813">Transport</keyword>